<sequence>MLMDEVRGEAFLRKLPAEIRQSLTPPQAEAISRVAQGSIQRRHPIDLRLSIPLPGSRAYLVVLMGREKRSAARRDMDRQLRPNDRISQMVVFGLAVAAFSLAAFIGLLFHNAILAP</sequence>
<accession>A0A4R6WRE7</accession>
<dbReference type="Proteomes" id="UP000295783">
    <property type="component" value="Unassembled WGS sequence"/>
</dbReference>
<reference evidence="2 3" key="1">
    <citation type="submission" date="2019-03" db="EMBL/GenBank/DDBJ databases">
        <title>Genomic Encyclopedia of Type Strains, Phase III (KMG-III): the genomes of soil and plant-associated and newly described type strains.</title>
        <authorList>
            <person name="Whitman W."/>
        </authorList>
    </citation>
    <scope>NUCLEOTIDE SEQUENCE [LARGE SCALE GENOMIC DNA]</scope>
    <source>
        <strain evidence="2 3">CGMCC 1.7660</strain>
    </source>
</reference>
<evidence type="ECO:0000313" key="2">
    <source>
        <dbReference type="EMBL" id="TDQ84172.1"/>
    </source>
</evidence>
<comment type="caution">
    <text evidence="2">The sequence shown here is derived from an EMBL/GenBank/DDBJ whole genome shotgun (WGS) entry which is preliminary data.</text>
</comment>
<gene>
    <name evidence="2" type="ORF">A8950_0720</name>
</gene>
<keyword evidence="1" id="KW-0812">Transmembrane</keyword>
<keyword evidence="1" id="KW-0472">Membrane</keyword>
<protein>
    <submittedName>
        <fullName evidence="2">Uncharacterized protein</fullName>
    </submittedName>
</protein>
<dbReference type="RefSeq" id="WP_166644974.1">
    <property type="nucleotide sequence ID" value="NZ_SNYW01000006.1"/>
</dbReference>
<feature type="transmembrane region" description="Helical" evidence="1">
    <location>
        <begin position="86"/>
        <end position="109"/>
    </location>
</feature>
<name>A0A4R6WRE7_9PROT</name>
<evidence type="ECO:0000313" key="3">
    <source>
        <dbReference type="Proteomes" id="UP000295783"/>
    </source>
</evidence>
<dbReference type="EMBL" id="SNYW01000006">
    <property type="protein sequence ID" value="TDQ84172.1"/>
    <property type="molecule type" value="Genomic_DNA"/>
</dbReference>
<organism evidence="2 3">
    <name type="scientific">Dongia mobilis</name>
    <dbReference type="NCBI Taxonomy" id="578943"/>
    <lineage>
        <taxon>Bacteria</taxon>
        <taxon>Pseudomonadati</taxon>
        <taxon>Pseudomonadota</taxon>
        <taxon>Alphaproteobacteria</taxon>
        <taxon>Rhodospirillales</taxon>
        <taxon>Dongiaceae</taxon>
        <taxon>Dongia</taxon>
    </lineage>
</organism>
<keyword evidence="1" id="KW-1133">Transmembrane helix</keyword>
<proteinExistence type="predicted"/>
<dbReference type="AlphaFoldDB" id="A0A4R6WRE7"/>
<evidence type="ECO:0000256" key="1">
    <source>
        <dbReference type="SAM" id="Phobius"/>
    </source>
</evidence>
<keyword evidence="3" id="KW-1185">Reference proteome</keyword>